<evidence type="ECO:0000256" key="4">
    <source>
        <dbReference type="ARBA" id="ARBA00023136"/>
    </source>
</evidence>
<feature type="transmembrane region" description="Helical" evidence="6">
    <location>
        <begin position="160"/>
        <end position="181"/>
    </location>
</feature>
<dbReference type="RefSeq" id="XP_025353840.1">
    <property type="nucleotide sequence ID" value="XM_025501811.1"/>
</dbReference>
<feature type="transmembrane region" description="Helical" evidence="6">
    <location>
        <begin position="58"/>
        <end position="78"/>
    </location>
</feature>
<keyword evidence="4 6" id="KW-0472">Membrane</keyword>
<feature type="transmembrane region" description="Helical" evidence="6">
    <location>
        <begin position="246"/>
        <end position="267"/>
    </location>
</feature>
<dbReference type="GeneID" id="37023592"/>
<dbReference type="AlphaFoldDB" id="A0A316V924"/>
<dbReference type="GO" id="GO:0016020">
    <property type="term" value="C:membrane"/>
    <property type="evidence" value="ECO:0007669"/>
    <property type="project" value="UniProtKB-SubCell"/>
</dbReference>
<evidence type="ECO:0000256" key="6">
    <source>
        <dbReference type="SAM" id="Phobius"/>
    </source>
</evidence>
<evidence type="ECO:0000256" key="2">
    <source>
        <dbReference type="ARBA" id="ARBA00022692"/>
    </source>
</evidence>
<comment type="subcellular location">
    <subcellularLocation>
        <location evidence="1">Membrane</location>
        <topology evidence="1">Multi-pass membrane protein</topology>
    </subcellularLocation>
</comment>
<dbReference type="Proteomes" id="UP000245771">
    <property type="component" value="Unassembled WGS sequence"/>
</dbReference>
<name>A0A316V924_9BASI</name>
<evidence type="ECO:0000313" key="9">
    <source>
        <dbReference type="Proteomes" id="UP000245771"/>
    </source>
</evidence>
<dbReference type="Pfam" id="PF03151">
    <property type="entry name" value="TPT"/>
    <property type="match status" value="1"/>
</dbReference>
<keyword evidence="2 6" id="KW-0812">Transmembrane</keyword>
<accession>A0A316V924</accession>
<feature type="transmembrane region" description="Helical" evidence="6">
    <location>
        <begin position="188"/>
        <end position="205"/>
    </location>
</feature>
<feature type="transmembrane region" description="Helical" evidence="6">
    <location>
        <begin position="316"/>
        <end position="348"/>
    </location>
</feature>
<feature type="transmembrane region" description="Helical" evidence="6">
    <location>
        <begin position="211"/>
        <end position="234"/>
    </location>
</feature>
<sequence length="352" mass="37943">MSKEHTSLPMQSLAVDDKHDPISGHASPNAHQATHNNGSQNGLLPGGNNKAQSPERKIHPAIIICIWIAMSSTVIVYNKYILDNTTGLNFRFPVFLTTFHMAFSTVGTRVLARYTHLLDGLANVEVTPERWYRNILPIGALFSASLVTSNAAYLYLSVSFIQMLKAFMPVAVLFISFAFGLKQPSGTLISIVCLISFGVATASYGEVDFVLVGFVAQVLAIAFESSRLVMVQVLLQGLKMDPLVSLYYFAPVCAAINFVLLIFTEGLEPFLELYRLGPFILLTNAGVAFGLNITAVFLIGAASSLVLTLSGVIKDILLIVGSVIIFGSSITALQVFGYAIALGGLVLFKLKG</sequence>
<dbReference type="EMBL" id="KZ819604">
    <property type="protein sequence ID" value="PWN33538.1"/>
    <property type="molecule type" value="Genomic_DNA"/>
</dbReference>
<evidence type="ECO:0000256" key="5">
    <source>
        <dbReference type="SAM" id="MobiDB-lite"/>
    </source>
</evidence>
<feature type="compositionally biased region" description="Polar residues" evidence="5">
    <location>
        <begin position="29"/>
        <end position="42"/>
    </location>
</feature>
<reference evidence="8 9" key="1">
    <citation type="journal article" date="2018" name="Mol. Biol. Evol.">
        <title>Broad Genomic Sampling Reveals a Smut Pathogenic Ancestry of the Fungal Clade Ustilaginomycotina.</title>
        <authorList>
            <person name="Kijpornyongpan T."/>
            <person name="Mondo S.J."/>
            <person name="Barry K."/>
            <person name="Sandor L."/>
            <person name="Lee J."/>
            <person name="Lipzen A."/>
            <person name="Pangilinan J."/>
            <person name="LaButti K."/>
            <person name="Hainaut M."/>
            <person name="Henrissat B."/>
            <person name="Grigoriev I.V."/>
            <person name="Spatafora J.W."/>
            <person name="Aime M.C."/>
        </authorList>
    </citation>
    <scope>NUCLEOTIDE SEQUENCE [LARGE SCALE GENOMIC DNA]</scope>
    <source>
        <strain evidence="8 9">MCA 3882</strain>
    </source>
</reference>
<evidence type="ECO:0000256" key="3">
    <source>
        <dbReference type="ARBA" id="ARBA00022989"/>
    </source>
</evidence>
<dbReference type="InterPro" id="IPR004853">
    <property type="entry name" value="Sugar_P_trans_dom"/>
</dbReference>
<evidence type="ECO:0000259" key="7">
    <source>
        <dbReference type="Pfam" id="PF03151"/>
    </source>
</evidence>
<evidence type="ECO:0000256" key="1">
    <source>
        <dbReference type="ARBA" id="ARBA00004141"/>
    </source>
</evidence>
<gene>
    <name evidence="8" type="ORF">FA14DRAFT_190686</name>
</gene>
<dbReference type="InParanoid" id="A0A316V924"/>
<evidence type="ECO:0000313" key="8">
    <source>
        <dbReference type="EMBL" id="PWN33538.1"/>
    </source>
</evidence>
<feature type="transmembrane region" description="Helical" evidence="6">
    <location>
        <begin position="287"/>
        <end position="309"/>
    </location>
</feature>
<organism evidence="8 9">
    <name type="scientific">Meira miltonrushii</name>
    <dbReference type="NCBI Taxonomy" id="1280837"/>
    <lineage>
        <taxon>Eukaryota</taxon>
        <taxon>Fungi</taxon>
        <taxon>Dikarya</taxon>
        <taxon>Basidiomycota</taxon>
        <taxon>Ustilaginomycotina</taxon>
        <taxon>Exobasidiomycetes</taxon>
        <taxon>Exobasidiales</taxon>
        <taxon>Brachybasidiaceae</taxon>
        <taxon>Meira</taxon>
    </lineage>
</organism>
<feature type="region of interest" description="Disordered" evidence="5">
    <location>
        <begin position="17"/>
        <end position="52"/>
    </location>
</feature>
<feature type="transmembrane region" description="Helical" evidence="6">
    <location>
        <begin position="90"/>
        <end position="111"/>
    </location>
</feature>
<keyword evidence="9" id="KW-1185">Reference proteome</keyword>
<dbReference type="InterPro" id="IPR050186">
    <property type="entry name" value="TPT_transporter"/>
</dbReference>
<feature type="transmembrane region" description="Helical" evidence="6">
    <location>
        <begin position="131"/>
        <end position="154"/>
    </location>
</feature>
<keyword evidence="3 6" id="KW-1133">Transmembrane helix</keyword>
<dbReference type="PANTHER" id="PTHR11132">
    <property type="entry name" value="SOLUTE CARRIER FAMILY 35"/>
    <property type="match status" value="1"/>
</dbReference>
<feature type="domain" description="Sugar phosphate transporter" evidence="7">
    <location>
        <begin position="61"/>
        <end position="348"/>
    </location>
</feature>
<proteinExistence type="predicted"/>
<dbReference type="OrthoDB" id="6418713at2759"/>
<protein>
    <submittedName>
        <fullName evidence="8">TPT-domain-containing protein</fullName>
    </submittedName>
</protein>